<protein>
    <submittedName>
        <fullName evidence="1">Uncharacterized protein</fullName>
    </submittedName>
</protein>
<gene>
    <name evidence="1" type="ORF">PPENT_87.1.T0370004</name>
</gene>
<evidence type="ECO:0000313" key="2">
    <source>
        <dbReference type="Proteomes" id="UP000689195"/>
    </source>
</evidence>
<organism evidence="1 2">
    <name type="scientific">Paramecium pentaurelia</name>
    <dbReference type="NCBI Taxonomy" id="43138"/>
    <lineage>
        <taxon>Eukaryota</taxon>
        <taxon>Sar</taxon>
        <taxon>Alveolata</taxon>
        <taxon>Ciliophora</taxon>
        <taxon>Intramacronucleata</taxon>
        <taxon>Oligohymenophorea</taxon>
        <taxon>Peniculida</taxon>
        <taxon>Parameciidae</taxon>
        <taxon>Paramecium</taxon>
    </lineage>
</organism>
<evidence type="ECO:0000313" key="1">
    <source>
        <dbReference type="EMBL" id="CAD8161753.1"/>
    </source>
</evidence>
<dbReference type="AlphaFoldDB" id="A0A8S1UCR5"/>
<reference evidence="1" key="1">
    <citation type="submission" date="2021-01" db="EMBL/GenBank/DDBJ databases">
        <authorList>
            <consortium name="Genoscope - CEA"/>
            <person name="William W."/>
        </authorList>
    </citation>
    <scope>NUCLEOTIDE SEQUENCE</scope>
</reference>
<comment type="caution">
    <text evidence="1">The sequence shown here is derived from an EMBL/GenBank/DDBJ whole genome shotgun (WGS) entry which is preliminary data.</text>
</comment>
<sequence length="123" mass="14421">MNAYPVVQIAIVVTLKDTATFVWEILYNIIYQQMEEILQKIILKIIDIVSNMLLFQNNIIQNQILISIYTILIQIELILDVHYVIKIKIITNVINNVNQNQIIIIVDLQFFQILLQNNRVELA</sequence>
<name>A0A8S1UCR5_9CILI</name>
<proteinExistence type="predicted"/>
<dbReference type="Proteomes" id="UP000689195">
    <property type="component" value="Unassembled WGS sequence"/>
</dbReference>
<keyword evidence="2" id="KW-1185">Reference proteome</keyword>
<accession>A0A8S1UCR5</accession>
<dbReference type="EMBL" id="CAJJDO010000037">
    <property type="protein sequence ID" value="CAD8161753.1"/>
    <property type="molecule type" value="Genomic_DNA"/>
</dbReference>